<dbReference type="PANTHER" id="PTHR44068">
    <property type="entry name" value="ZGC:194242"/>
    <property type="match status" value="1"/>
</dbReference>
<protein>
    <recommendedName>
        <fullName evidence="4">Methyltransferase type 11 domain-containing protein</fullName>
    </recommendedName>
</protein>
<evidence type="ECO:0000313" key="6">
    <source>
        <dbReference type="Proteomes" id="UP001159427"/>
    </source>
</evidence>
<feature type="transmembrane region" description="Helical" evidence="3">
    <location>
        <begin position="16"/>
        <end position="36"/>
    </location>
</feature>
<dbReference type="Proteomes" id="UP001159427">
    <property type="component" value="Unassembled WGS sequence"/>
</dbReference>
<dbReference type="Gene3D" id="3.40.50.150">
    <property type="entry name" value="Vaccinia Virus protein VP39"/>
    <property type="match status" value="1"/>
</dbReference>
<reference evidence="5 6" key="1">
    <citation type="submission" date="2022-05" db="EMBL/GenBank/DDBJ databases">
        <authorList>
            <consortium name="Genoscope - CEA"/>
            <person name="William W."/>
        </authorList>
    </citation>
    <scope>NUCLEOTIDE SEQUENCE [LARGE SCALE GENOMIC DNA]</scope>
</reference>
<comment type="caution">
    <text evidence="5">The sequence shown here is derived from an EMBL/GenBank/DDBJ whole genome shotgun (WGS) entry which is preliminary data.</text>
</comment>
<dbReference type="CDD" id="cd02440">
    <property type="entry name" value="AdoMet_MTases"/>
    <property type="match status" value="1"/>
</dbReference>
<name>A0ABN8M2G5_9CNID</name>
<evidence type="ECO:0000313" key="5">
    <source>
        <dbReference type="EMBL" id="CAH3023250.1"/>
    </source>
</evidence>
<dbReference type="PANTHER" id="PTHR44068:SF1">
    <property type="entry name" value="HYPOTHETICAL LOC100005854"/>
    <property type="match status" value="1"/>
</dbReference>
<evidence type="ECO:0000256" key="3">
    <source>
        <dbReference type="SAM" id="Phobius"/>
    </source>
</evidence>
<accession>A0ABN8M2G5</accession>
<keyword evidence="3" id="KW-0812">Transmembrane</keyword>
<feature type="domain" description="Methyltransferase type 11" evidence="4">
    <location>
        <begin position="92"/>
        <end position="192"/>
    </location>
</feature>
<organism evidence="5 6">
    <name type="scientific">Porites evermanni</name>
    <dbReference type="NCBI Taxonomy" id="104178"/>
    <lineage>
        <taxon>Eukaryota</taxon>
        <taxon>Metazoa</taxon>
        <taxon>Cnidaria</taxon>
        <taxon>Anthozoa</taxon>
        <taxon>Hexacorallia</taxon>
        <taxon>Scleractinia</taxon>
        <taxon>Fungiina</taxon>
        <taxon>Poritidae</taxon>
        <taxon>Porites</taxon>
    </lineage>
</organism>
<keyword evidence="6" id="KW-1185">Reference proteome</keyword>
<dbReference type="InterPro" id="IPR050447">
    <property type="entry name" value="Erg6_SMT_methyltransf"/>
</dbReference>
<keyword evidence="1" id="KW-0808">Transferase</keyword>
<keyword evidence="3" id="KW-1133">Transmembrane helix</keyword>
<sequence>MPVHSVDVVVSTTCEIIVGAMWYFVVALVVVVTLIWQMTDLKARVIDLIARNLREPKGLVGHIVRIILGKGNASLENETVKHLNIQPDHKVLEIGFGPGIGLNAALEKVEHSSGKVYGIDISEQIVESAQRRFKEAIKRGKLEIRLGSAMELPYEDDLFNSVFHTNCYYFWPSLEQGISEMKRVLKPRGIMLTGLFYDALLTSTRKGFLKYGPNWRPELYIEKLKEGGFVDVAMETVTKPSGHNYQVIFASKP</sequence>
<dbReference type="InterPro" id="IPR029063">
    <property type="entry name" value="SAM-dependent_MTases_sf"/>
</dbReference>
<gene>
    <name evidence="5" type="ORF">PEVE_00018611</name>
</gene>
<dbReference type="SUPFAM" id="SSF53335">
    <property type="entry name" value="S-adenosyl-L-methionine-dependent methyltransferases"/>
    <property type="match status" value="1"/>
</dbReference>
<comment type="similarity">
    <text evidence="2">Belongs to the class I-like SAM-binding methyltransferase superfamily. Erg6/SMT family.</text>
</comment>
<keyword evidence="3" id="KW-0472">Membrane</keyword>
<dbReference type="Pfam" id="PF08241">
    <property type="entry name" value="Methyltransf_11"/>
    <property type="match status" value="1"/>
</dbReference>
<proteinExistence type="inferred from homology"/>
<evidence type="ECO:0000259" key="4">
    <source>
        <dbReference type="Pfam" id="PF08241"/>
    </source>
</evidence>
<dbReference type="EMBL" id="CALNXI010000252">
    <property type="protein sequence ID" value="CAH3023250.1"/>
    <property type="molecule type" value="Genomic_DNA"/>
</dbReference>
<evidence type="ECO:0000256" key="2">
    <source>
        <dbReference type="ARBA" id="ARBA00038188"/>
    </source>
</evidence>
<dbReference type="InterPro" id="IPR013216">
    <property type="entry name" value="Methyltransf_11"/>
</dbReference>
<evidence type="ECO:0000256" key="1">
    <source>
        <dbReference type="ARBA" id="ARBA00022679"/>
    </source>
</evidence>